<comment type="similarity">
    <text evidence="3">Belongs to the flavoredoxin family.</text>
</comment>
<organism evidence="5 6">
    <name type="scientific">Muribaculum intestinale</name>
    <dbReference type="NCBI Taxonomy" id="1796646"/>
    <lineage>
        <taxon>Bacteria</taxon>
        <taxon>Pseudomonadati</taxon>
        <taxon>Bacteroidota</taxon>
        <taxon>Bacteroidia</taxon>
        <taxon>Bacteroidales</taxon>
        <taxon>Muribaculaceae</taxon>
        <taxon>Muribaculum</taxon>
    </lineage>
</organism>
<dbReference type="SUPFAM" id="SSF50475">
    <property type="entry name" value="FMN-binding split barrel"/>
    <property type="match status" value="1"/>
</dbReference>
<reference evidence="6" key="1">
    <citation type="submission" date="2016-04" db="EMBL/GenBank/DDBJ databases">
        <title>Complete Genome Sequences of Twelve Strains of a Stable Defined Moderately Diverse Mouse Microbiota 2 (sDMDMm2).</title>
        <authorList>
            <person name="Uchimura Y."/>
            <person name="Wyss M."/>
            <person name="Brugiroux S."/>
            <person name="Limenitakis J.P."/>
            <person name="Stecher B."/>
            <person name="McCoy K.D."/>
            <person name="Macpherson A.J."/>
        </authorList>
    </citation>
    <scope>NUCLEOTIDE SEQUENCE [LARGE SCALE GENOMIC DNA]</scope>
    <source>
        <strain evidence="6">YL27</strain>
    </source>
</reference>
<keyword evidence="6" id="KW-1185">Reference proteome</keyword>
<dbReference type="GO" id="GO:0010181">
    <property type="term" value="F:FMN binding"/>
    <property type="evidence" value="ECO:0007669"/>
    <property type="project" value="InterPro"/>
</dbReference>
<dbReference type="PANTHER" id="PTHR43567">
    <property type="entry name" value="FLAVOREDOXIN-RELATED-RELATED"/>
    <property type="match status" value="1"/>
</dbReference>
<dbReference type="PANTHER" id="PTHR43567:SF1">
    <property type="entry name" value="FLAVOREDOXIN"/>
    <property type="match status" value="1"/>
</dbReference>
<dbReference type="Gene3D" id="2.30.110.10">
    <property type="entry name" value="Electron Transport, Fmn-binding Protein, Chain A"/>
    <property type="match status" value="1"/>
</dbReference>
<feature type="domain" description="Flavin reductase like" evidence="4">
    <location>
        <begin position="10"/>
        <end position="157"/>
    </location>
</feature>
<evidence type="ECO:0000313" key="5">
    <source>
        <dbReference type="EMBL" id="ANU64275.1"/>
    </source>
</evidence>
<dbReference type="AlphaFoldDB" id="A0A1B1SBW2"/>
<evidence type="ECO:0000256" key="1">
    <source>
        <dbReference type="ARBA" id="ARBA00001917"/>
    </source>
</evidence>
<dbReference type="GO" id="GO:0016646">
    <property type="term" value="F:oxidoreductase activity, acting on the CH-NH group of donors, NAD or NADP as acceptor"/>
    <property type="evidence" value="ECO:0007669"/>
    <property type="project" value="UniProtKB-ARBA"/>
</dbReference>
<dbReference type="STRING" id="1796646.A4V02_11490"/>
<dbReference type="InterPro" id="IPR052174">
    <property type="entry name" value="Flavoredoxin"/>
</dbReference>
<sequence length="190" mass="21202">MKQVWKPGNMIYPVPAALVTCGNTPERYNMLTVAWTGTICSEPPMCYISVRRSRHSYPIIKEEMEFTINLTTADMARATDWAGVRSGADYDKWAETGLTPVEGVSVRCPYIEESPLSIECRVRDVMELGSHDMFIADVAGVIADDRFIDPDTGAFDLARAGLMAYSHGGYYELGRCLGRFGWSVKGQKKR</sequence>
<dbReference type="OrthoDB" id="9794638at2"/>
<evidence type="ECO:0000256" key="2">
    <source>
        <dbReference type="ARBA" id="ARBA00022630"/>
    </source>
</evidence>
<evidence type="ECO:0000259" key="4">
    <source>
        <dbReference type="SMART" id="SM00903"/>
    </source>
</evidence>
<accession>A0A1Z2XGS0</accession>
<keyword evidence="2" id="KW-0285">Flavoprotein</keyword>
<protein>
    <submittedName>
        <fullName evidence="5">Flavin reductase</fullName>
    </submittedName>
</protein>
<accession>A0A1B1SBW2</accession>
<dbReference type="Pfam" id="PF01613">
    <property type="entry name" value="Flavin_Reduct"/>
    <property type="match status" value="1"/>
</dbReference>
<dbReference type="InterPro" id="IPR002563">
    <property type="entry name" value="Flavin_Rdtase-like_dom"/>
</dbReference>
<dbReference type="InterPro" id="IPR012349">
    <property type="entry name" value="Split_barrel_FMN-bd"/>
</dbReference>
<proteinExistence type="inferred from homology"/>
<dbReference type="EMBL" id="CP015402">
    <property type="protein sequence ID" value="ANU64275.1"/>
    <property type="molecule type" value="Genomic_DNA"/>
</dbReference>
<dbReference type="RefSeq" id="WP_068961561.1">
    <property type="nucleotide sequence ID" value="NZ_CAJTAP010000001.1"/>
</dbReference>
<evidence type="ECO:0000256" key="3">
    <source>
        <dbReference type="ARBA" id="ARBA00038054"/>
    </source>
</evidence>
<dbReference type="Proteomes" id="UP000186351">
    <property type="component" value="Chromosome"/>
</dbReference>
<dbReference type="KEGG" id="pary:A4V02_11490"/>
<evidence type="ECO:0000313" key="6">
    <source>
        <dbReference type="Proteomes" id="UP000186351"/>
    </source>
</evidence>
<comment type="cofactor">
    <cofactor evidence="1">
        <name>FMN</name>
        <dbReference type="ChEBI" id="CHEBI:58210"/>
    </cofactor>
</comment>
<dbReference type="GeneID" id="65537495"/>
<dbReference type="SMART" id="SM00903">
    <property type="entry name" value="Flavin_Reduct"/>
    <property type="match status" value="1"/>
</dbReference>
<gene>
    <name evidence="5" type="ORF">A4V02_11490</name>
</gene>
<name>A0A1B1SBW2_9BACT</name>